<keyword evidence="1" id="KW-1133">Transmembrane helix</keyword>
<comment type="caution">
    <text evidence="2">The sequence shown here is derived from an EMBL/GenBank/DDBJ whole genome shotgun (WGS) entry which is preliminary data.</text>
</comment>
<sequence>MTEQHPDQLREAFAAHEHNTPDPSAVYARVVELSGRYKRRRRGAQIAAGGVLGAGLIAGAVNLPAFLPGGSGGGSAAGIPAAAAPAVSPSSAPSDAELQARWQAYADAGYGLGDAEKLAKLWHLSAANPGAVKAEAGRRLLLGETLPVKPHPDVVPEDTTTPEQQKQFQAFFDAGYVWEDAEKLAGLWNLSDPPAAKLEAGKRLLAGDTLPVQPKPANVTAAREQKQEIKRLDTFFARGYDGADAAELAELWHLKTPYEAKIEGGRRLLAGETLPIQP</sequence>
<evidence type="ECO:0000313" key="2">
    <source>
        <dbReference type="EMBL" id="GID72958.1"/>
    </source>
</evidence>
<dbReference type="EMBL" id="BOMI01000024">
    <property type="protein sequence ID" value="GID72958.1"/>
    <property type="molecule type" value="Genomic_DNA"/>
</dbReference>
<evidence type="ECO:0000256" key="1">
    <source>
        <dbReference type="SAM" id="Phobius"/>
    </source>
</evidence>
<proteinExistence type="predicted"/>
<name>A0ABQ3XYX7_9ACTN</name>
<reference evidence="2 3" key="1">
    <citation type="submission" date="2021-01" db="EMBL/GenBank/DDBJ databases">
        <title>Whole genome shotgun sequence of Actinoplanes deccanensis NBRC 13994.</title>
        <authorList>
            <person name="Komaki H."/>
            <person name="Tamura T."/>
        </authorList>
    </citation>
    <scope>NUCLEOTIDE SEQUENCE [LARGE SCALE GENOMIC DNA]</scope>
    <source>
        <strain evidence="2 3">NBRC 13994</strain>
    </source>
</reference>
<keyword evidence="3" id="KW-1185">Reference proteome</keyword>
<evidence type="ECO:0000313" key="3">
    <source>
        <dbReference type="Proteomes" id="UP000609879"/>
    </source>
</evidence>
<organism evidence="2 3">
    <name type="scientific">Paractinoplanes deccanensis</name>
    <dbReference type="NCBI Taxonomy" id="113561"/>
    <lineage>
        <taxon>Bacteria</taxon>
        <taxon>Bacillati</taxon>
        <taxon>Actinomycetota</taxon>
        <taxon>Actinomycetes</taxon>
        <taxon>Micromonosporales</taxon>
        <taxon>Micromonosporaceae</taxon>
        <taxon>Paractinoplanes</taxon>
    </lineage>
</organism>
<accession>A0ABQ3XYX7</accession>
<feature type="transmembrane region" description="Helical" evidence="1">
    <location>
        <begin position="46"/>
        <end position="67"/>
    </location>
</feature>
<gene>
    <name evidence="2" type="ORF">Ade02nite_15990</name>
</gene>
<protein>
    <submittedName>
        <fullName evidence="2">Uncharacterized protein</fullName>
    </submittedName>
</protein>
<keyword evidence="1" id="KW-0472">Membrane</keyword>
<dbReference type="RefSeq" id="WP_203760897.1">
    <property type="nucleotide sequence ID" value="NZ_BAAABO010000006.1"/>
</dbReference>
<keyword evidence="1" id="KW-0812">Transmembrane</keyword>
<dbReference type="Proteomes" id="UP000609879">
    <property type="component" value="Unassembled WGS sequence"/>
</dbReference>